<dbReference type="PIRSF" id="PIRSF006060">
    <property type="entry name" value="AA_transporter"/>
    <property type="match status" value="1"/>
</dbReference>
<dbReference type="PANTHER" id="PTHR42770">
    <property type="entry name" value="AMINO ACID TRANSPORTER-RELATED"/>
    <property type="match status" value="1"/>
</dbReference>
<sequence>MENAKLRRSLTVFPLVLFGLAYMAPTTVFSTYGVVAEITNGMVPAAYIIALVGMLFTAYSYGQMVRAFPVAGSAYTYSQKAFNPHIGFLVGWVILLDYLFLPMINGLLIAIYLNAYFPSVPFSVWLIAFVILTTIVNIIGVKIATKINLLLVACQFLIIVIFTFLSIKGLVNGMGSGTLFMSSPFVNEEISLSLVLAGSSILCLSFLGFDAVTTFSEETINPKKVIPKAIFLVALIGGVLFVTISYISHLVFPNFQAFKDPDSAALEIAIYVGGNLFQSIFLAGYITGGLASGLSSHASVSRLLYAMGRDGVLPKKIFGHIHPKFRTPSHNIILVGIFALSALFVDLVTASSFINFGALVAFTFVNFSVISHYFIREKQRNGFGTLKYLILPLIGASFTIWLWTSLDLKALLLGLGWLGIGFIMLLSTTKMFSKRPPELSIDNAEVNEIQA</sequence>
<dbReference type="GO" id="GO:0016020">
    <property type="term" value="C:membrane"/>
    <property type="evidence" value="ECO:0007669"/>
    <property type="project" value="UniProtKB-SubCell"/>
</dbReference>
<evidence type="ECO:0000259" key="6">
    <source>
        <dbReference type="Pfam" id="PF00324"/>
    </source>
</evidence>
<feature type="transmembrane region" description="Helical" evidence="5">
    <location>
        <begin position="386"/>
        <end position="404"/>
    </location>
</feature>
<evidence type="ECO:0000256" key="2">
    <source>
        <dbReference type="ARBA" id="ARBA00022692"/>
    </source>
</evidence>
<organism evidence="7 8">
    <name type="scientific">Cytobacillus oceanisediminis</name>
    <dbReference type="NCBI Taxonomy" id="665099"/>
    <lineage>
        <taxon>Bacteria</taxon>
        <taxon>Bacillati</taxon>
        <taxon>Bacillota</taxon>
        <taxon>Bacilli</taxon>
        <taxon>Bacillales</taxon>
        <taxon>Bacillaceae</taxon>
        <taxon>Cytobacillus</taxon>
    </lineage>
</organism>
<dbReference type="InterPro" id="IPR004841">
    <property type="entry name" value="AA-permease/SLC12A_dom"/>
</dbReference>
<dbReference type="OrthoDB" id="9762947at2"/>
<proteinExistence type="predicted"/>
<feature type="transmembrane region" description="Helical" evidence="5">
    <location>
        <begin position="86"/>
        <end position="113"/>
    </location>
</feature>
<feature type="transmembrane region" description="Helical" evidence="5">
    <location>
        <begin position="268"/>
        <end position="294"/>
    </location>
</feature>
<dbReference type="RefSeq" id="WP_110067174.1">
    <property type="nucleotide sequence ID" value="NZ_QGTW01000016.1"/>
</dbReference>
<evidence type="ECO:0000256" key="4">
    <source>
        <dbReference type="ARBA" id="ARBA00023136"/>
    </source>
</evidence>
<feature type="domain" description="Amino acid permease/ SLC12A" evidence="6">
    <location>
        <begin position="16"/>
        <end position="404"/>
    </location>
</feature>
<feature type="transmembrane region" description="Helical" evidence="5">
    <location>
        <begin position="119"/>
        <end position="140"/>
    </location>
</feature>
<dbReference type="PANTHER" id="PTHR42770:SF8">
    <property type="entry name" value="PUTRESCINE IMPORTER PUUP"/>
    <property type="match status" value="1"/>
</dbReference>
<feature type="transmembrane region" description="Helical" evidence="5">
    <location>
        <begin position="147"/>
        <end position="170"/>
    </location>
</feature>
<comment type="subcellular location">
    <subcellularLocation>
        <location evidence="1">Membrane</location>
        <topology evidence="1">Multi-pass membrane protein</topology>
    </subcellularLocation>
</comment>
<evidence type="ECO:0000256" key="5">
    <source>
        <dbReference type="SAM" id="Phobius"/>
    </source>
</evidence>
<dbReference type="Pfam" id="PF00324">
    <property type="entry name" value="AA_permease"/>
    <property type="match status" value="1"/>
</dbReference>
<accession>A0A2V2ZKU9</accession>
<feature type="transmembrane region" description="Helical" evidence="5">
    <location>
        <begin position="229"/>
        <end position="248"/>
    </location>
</feature>
<feature type="transmembrane region" description="Helical" evidence="5">
    <location>
        <begin position="410"/>
        <end position="427"/>
    </location>
</feature>
<protein>
    <submittedName>
        <fullName evidence="7">Putrescine importer</fullName>
    </submittedName>
</protein>
<feature type="transmembrane region" description="Helical" evidence="5">
    <location>
        <begin position="332"/>
        <end position="350"/>
    </location>
</feature>
<feature type="transmembrane region" description="Helical" evidence="5">
    <location>
        <begin position="356"/>
        <end position="374"/>
    </location>
</feature>
<dbReference type="GO" id="GO:0055085">
    <property type="term" value="P:transmembrane transport"/>
    <property type="evidence" value="ECO:0007669"/>
    <property type="project" value="InterPro"/>
</dbReference>
<dbReference type="InterPro" id="IPR050367">
    <property type="entry name" value="APC_superfamily"/>
</dbReference>
<gene>
    <name evidence="7" type="ORF">DFO73_11699</name>
</gene>
<keyword evidence="3 5" id="KW-1133">Transmembrane helix</keyword>
<keyword evidence="2 5" id="KW-0812">Transmembrane</keyword>
<feature type="transmembrane region" description="Helical" evidence="5">
    <location>
        <begin position="46"/>
        <end position="65"/>
    </location>
</feature>
<evidence type="ECO:0000256" key="1">
    <source>
        <dbReference type="ARBA" id="ARBA00004141"/>
    </source>
</evidence>
<dbReference type="AlphaFoldDB" id="A0A2V2ZKU9"/>
<comment type="caution">
    <text evidence="7">The sequence shown here is derived from an EMBL/GenBank/DDBJ whole genome shotgun (WGS) entry which is preliminary data.</text>
</comment>
<dbReference type="Proteomes" id="UP000247150">
    <property type="component" value="Unassembled WGS sequence"/>
</dbReference>
<keyword evidence="4 5" id="KW-0472">Membrane</keyword>
<evidence type="ECO:0000313" key="7">
    <source>
        <dbReference type="EMBL" id="PWW20284.1"/>
    </source>
</evidence>
<reference evidence="7 8" key="1">
    <citation type="submission" date="2018-05" db="EMBL/GenBank/DDBJ databases">
        <title>Freshwater and sediment microbial communities from various areas in North America, analyzing microbe dynamics in response to fracking.</title>
        <authorList>
            <person name="Lamendella R."/>
        </authorList>
    </citation>
    <scope>NUCLEOTIDE SEQUENCE [LARGE SCALE GENOMIC DNA]</scope>
    <source>
        <strain evidence="7 8">15_TX</strain>
    </source>
</reference>
<evidence type="ECO:0000313" key="8">
    <source>
        <dbReference type="Proteomes" id="UP000247150"/>
    </source>
</evidence>
<dbReference type="Gene3D" id="1.20.1740.10">
    <property type="entry name" value="Amino acid/polyamine transporter I"/>
    <property type="match status" value="1"/>
</dbReference>
<name>A0A2V2ZKU9_9BACI</name>
<dbReference type="EMBL" id="QGTW01000016">
    <property type="protein sequence ID" value="PWW20284.1"/>
    <property type="molecule type" value="Genomic_DNA"/>
</dbReference>
<evidence type="ECO:0000256" key="3">
    <source>
        <dbReference type="ARBA" id="ARBA00022989"/>
    </source>
</evidence>
<feature type="transmembrane region" description="Helical" evidence="5">
    <location>
        <begin position="190"/>
        <end position="209"/>
    </location>
</feature>